<feature type="signal peptide" evidence="1">
    <location>
        <begin position="1"/>
        <end position="20"/>
    </location>
</feature>
<dbReference type="OrthoDB" id="3502031at2759"/>
<accession>A0A8H8U7Z7</accession>
<sequence length="80" mass="8633">MRYSTIFALFSLTAVTQATALEVRNANHVSKYTSDACKFDAGAIGSVMFWVLGGCDFLDGLEEIKAGIDDIILTAIELIV</sequence>
<organism evidence="2 3">
    <name type="scientific">Lachnellula subtilissima</name>
    <dbReference type="NCBI Taxonomy" id="602034"/>
    <lineage>
        <taxon>Eukaryota</taxon>
        <taxon>Fungi</taxon>
        <taxon>Dikarya</taxon>
        <taxon>Ascomycota</taxon>
        <taxon>Pezizomycotina</taxon>
        <taxon>Leotiomycetes</taxon>
        <taxon>Helotiales</taxon>
        <taxon>Lachnaceae</taxon>
        <taxon>Lachnellula</taxon>
    </lineage>
</organism>
<evidence type="ECO:0000313" key="3">
    <source>
        <dbReference type="Proteomes" id="UP000462212"/>
    </source>
</evidence>
<keyword evidence="1" id="KW-0732">Signal</keyword>
<dbReference type="AlphaFoldDB" id="A0A8H8U7Z7"/>
<feature type="chain" id="PRO_5034195029" evidence="1">
    <location>
        <begin position="21"/>
        <end position="80"/>
    </location>
</feature>
<keyword evidence="3" id="KW-1185">Reference proteome</keyword>
<protein>
    <submittedName>
        <fullName evidence="2">Uncharacterized protein</fullName>
    </submittedName>
</protein>
<gene>
    <name evidence="2" type="ORF">LSUB1_G006740</name>
</gene>
<proteinExistence type="predicted"/>
<dbReference type="EMBL" id="QGMJ01000732">
    <property type="protein sequence ID" value="TVY33844.1"/>
    <property type="molecule type" value="Genomic_DNA"/>
</dbReference>
<evidence type="ECO:0000313" key="2">
    <source>
        <dbReference type="EMBL" id="TVY33844.1"/>
    </source>
</evidence>
<dbReference type="Proteomes" id="UP000462212">
    <property type="component" value="Unassembled WGS sequence"/>
</dbReference>
<name>A0A8H8U7Z7_9HELO</name>
<comment type="caution">
    <text evidence="2">The sequence shown here is derived from an EMBL/GenBank/DDBJ whole genome shotgun (WGS) entry which is preliminary data.</text>
</comment>
<evidence type="ECO:0000256" key="1">
    <source>
        <dbReference type="SAM" id="SignalP"/>
    </source>
</evidence>
<reference evidence="2 3" key="1">
    <citation type="submission" date="2018-05" db="EMBL/GenBank/DDBJ databases">
        <title>Genome sequencing and assembly of the regulated plant pathogen Lachnellula willkommii and related sister species for the development of diagnostic species identification markers.</title>
        <authorList>
            <person name="Giroux E."/>
            <person name="Bilodeau G."/>
        </authorList>
    </citation>
    <scope>NUCLEOTIDE SEQUENCE [LARGE SCALE GENOMIC DNA]</scope>
    <source>
        <strain evidence="2 3">CBS 197.66</strain>
    </source>
</reference>